<dbReference type="SMART" id="SM00364">
    <property type="entry name" value="LRR_BAC"/>
    <property type="match status" value="3"/>
</dbReference>
<dbReference type="InterPro" id="IPR050216">
    <property type="entry name" value="LRR_domain-containing"/>
</dbReference>
<dbReference type="Gene3D" id="3.80.10.10">
    <property type="entry name" value="Ribonuclease Inhibitor"/>
    <property type="match status" value="1"/>
</dbReference>
<evidence type="ECO:0000256" key="1">
    <source>
        <dbReference type="ARBA" id="ARBA00022614"/>
    </source>
</evidence>
<sequence length="431" mass="49540">MAIYASRSAVRPNCNDIFDKTYMDLDPAEMVNEVKEKVILHWNCRGLTELPEIIRKYGNHIQEIYLKWNKLTTLPPWIIELFNVTNLYIYGNLIKELPVELGNMSQLTVLDLSANKLKEIPSSIGNLINIESLLFNDNYIKKLPMEMSQLHNLEVLSLSGNEFVALPEWLGSLPKLKELNADNNYLKELPNRLTLAPKVSVISVCSNRLKYLPLNGFLSSPCIRFDANEYLNYLSYPVLIQLAYQIHTSVTGDSVNILGYKCFKLKYDDNQSLNTNIKLNIKIDASCNKNIVIELPRQILRIHNVNENKTVSLWELALRKVYRLKYKHILNISTSPINVKVVYKQNTKRNFDFLMSSINCASYNLLINGPATICVNSHCQQPIFTEAWIIVGIIHHIYSIPTIALCCSRSCAFKFMANSSMMLNFRWYCIN</sequence>
<proteinExistence type="predicted"/>
<dbReference type="Proteomes" id="UP000614350">
    <property type="component" value="Unassembled WGS sequence"/>
</dbReference>
<dbReference type="SMART" id="SM00369">
    <property type="entry name" value="LRR_TYP"/>
    <property type="match status" value="4"/>
</dbReference>
<evidence type="ECO:0000256" key="2">
    <source>
        <dbReference type="ARBA" id="ARBA00022737"/>
    </source>
</evidence>
<evidence type="ECO:0000313" key="3">
    <source>
        <dbReference type="EMBL" id="KAF7388187.1"/>
    </source>
</evidence>
<protein>
    <recommendedName>
        <fullName evidence="5">Leucine-rich repeat-containing protein 28</fullName>
    </recommendedName>
</protein>
<dbReference type="AlphaFoldDB" id="A0A834MWX4"/>
<evidence type="ECO:0000313" key="4">
    <source>
        <dbReference type="Proteomes" id="UP000614350"/>
    </source>
</evidence>
<dbReference type="InterPro" id="IPR001611">
    <property type="entry name" value="Leu-rich_rpt"/>
</dbReference>
<dbReference type="PROSITE" id="PS51450">
    <property type="entry name" value="LRR"/>
    <property type="match status" value="2"/>
</dbReference>
<name>A0A834MWX4_VESVU</name>
<keyword evidence="2" id="KW-0677">Repeat</keyword>
<keyword evidence="4" id="KW-1185">Reference proteome</keyword>
<dbReference type="Pfam" id="PF00560">
    <property type="entry name" value="LRR_1"/>
    <property type="match status" value="1"/>
</dbReference>
<keyword evidence="1" id="KW-0433">Leucine-rich repeat</keyword>
<dbReference type="InterPro" id="IPR032675">
    <property type="entry name" value="LRR_dom_sf"/>
</dbReference>
<gene>
    <name evidence="3" type="ORF">HZH66_010954</name>
</gene>
<dbReference type="EMBL" id="JACSEA010000012">
    <property type="protein sequence ID" value="KAF7388187.1"/>
    <property type="molecule type" value="Genomic_DNA"/>
</dbReference>
<organism evidence="3 4">
    <name type="scientific">Vespula vulgaris</name>
    <name type="common">Yellow jacket</name>
    <name type="synonym">Wasp</name>
    <dbReference type="NCBI Taxonomy" id="7454"/>
    <lineage>
        <taxon>Eukaryota</taxon>
        <taxon>Metazoa</taxon>
        <taxon>Ecdysozoa</taxon>
        <taxon>Arthropoda</taxon>
        <taxon>Hexapoda</taxon>
        <taxon>Insecta</taxon>
        <taxon>Pterygota</taxon>
        <taxon>Neoptera</taxon>
        <taxon>Endopterygota</taxon>
        <taxon>Hymenoptera</taxon>
        <taxon>Apocrita</taxon>
        <taxon>Aculeata</taxon>
        <taxon>Vespoidea</taxon>
        <taxon>Vespidae</taxon>
        <taxon>Vespinae</taxon>
        <taxon>Vespula</taxon>
    </lineage>
</organism>
<dbReference type="PANTHER" id="PTHR48051">
    <property type="match status" value="1"/>
</dbReference>
<dbReference type="GO" id="GO:0005737">
    <property type="term" value="C:cytoplasm"/>
    <property type="evidence" value="ECO:0007669"/>
    <property type="project" value="TreeGrafter"/>
</dbReference>
<comment type="caution">
    <text evidence="3">The sequence shown here is derived from an EMBL/GenBank/DDBJ whole genome shotgun (WGS) entry which is preliminary data.</text>
</comment>
<evidence type="ECO:0008006" key="5">
    <source>
        <dbReference type="Google" id="ProtNLM"/>
    </source>
</evidence>
<reference evidence="3" key="1">
    <citation type="journal article" date="2020" name="G3 (Bethesda)">
        <title>High-Quality Assemblies for Three Invasive Social Wasps from the &lt;i&gt;Vespula&lt;/i&gt; Genus.</title>
        <authorList>
            <person name="Harrop T.W.R."/>
            <person name="Guhlin J."/>
            <person name="McLaughlin G.M."/>
            <person name="Permina E."/>
            <person name="Stockwell P."/>
            <person name="Gilligan J."/>
            <person name="Le Lec M.F."/>
            <person name="Gruber M.A.M."/>
            <person name="Quinn O."/>
            <person name="Lovegrove M."/>
            <person name="Duncan E.J."/>
            <person name="Remnant E.J."/>
            <person name="Van Eeckhoven J."/>
            <person name="Graham B."/>
            <person name="Knapp R.A."/>
            <person name="Langford K.W."/>
            <person name="Kronenberg Z."/>
            <person name="Press M.O."/>
            <person name="Eacker S.M."/>
            <person name="Wilson-Rankin E.E."/>
            <person name="Purcell J."/>
            <person name="Lester P.J."/>
            <person name="Dearden P.K."/>
        </authorList>
    </citation>
    <scope>NUCLEOTIDE SEQUENCE</scope>
    <source>
        <strain evidence="3">Marl-1</strain>
    </source>
</reference>
<accession>A0A834MWX4</accession>
<dbReference type="InterPro" id="IPR003591">
    <property type="entry name" value="Leu-rich_rpt_typical-subtyp"/>
</dbReference>
<dbReference type="PANTHER" id="PTHR48051:SF1">
    <property type="entry name" value="RAS SUPPRESSOR PROTEIN 1"/>
    <property type="match status" value="1"/>
</dbReference>
<dbReference type="Pfam" id="PF13855">
    <property type="entry name" value="LRR_8"/>
    <property type="match status" value="1"/>
</dbReference>
<dbReference type="SUPFAM" id="SSF52058">
    <property type="entry name" value="L domain-like"/>
    <property type="match status" value="1"/>
</dbReference>